<gene>
    <name evidence="2" type="ORF">FISHEDRAFT_75280</name>
</gene>
<dbReference type="CDD" id="cd14688">
    <property type="entry name" value="bZIP_YAP"/>
    <property type="match status" value="1"/>
</dbReference>
<keyword evidence="1" id="KW-1133">Transmembrane helix</keyword>
<keyword evidence="1" id="KW-0812">Transmembrane</keyword>
<organism evidence="2 3">
    <name type="scientific">Fistulina hepatica ATCC 64428</name>
    <dbReference type="NCBI Taxonomy" id="1128425"/>
    <lineage>
        <taxon>Eukaryota</taxon>
        <taxon>Fungi</taxon>
        <taxon>Dikarya</taxon>
        <taxon>Basidiomycota</taxon>
        <taxon>Agaricomycotina</taxon>
        <taxon>Agaricomycetes</taxon>
        <taxon>Agaricomycetidae</taxon>
        <taxon>Agaricales</taxon>
        <taxon>Fistulinaceae</taxon>
        <taxon>Fistulina</taxon>
    </lineage>
</organism>
<accession>A0A0D7A781</accession>
<dbReference type="PANTHER" id="PTHR42070">
    <property type="entry name" value="FILAMENT ASSOCIATED PROTEIN, PUTATIVE (AFU_ORTHOLOGUE AFUA_8G06630)-RELATED"/>
    <property type="match status" value="1"/>
</dbReference>
<evidence type="ECO:0000313" key="3">
    <source>
        <dbReference type="Proteomes" id="UP000054144"/>
    </source>
</evidence>
<dbReference type="EMBL" id="KN882022">
    <property type="protein sequence ID" value="KIY46842.1"/>
    <property type="molecule type" value="Genomic_DNA"/>
</dbReference>
<sequence length="401" mass="44278">MPPASTRSDAGTKAARVRENQCLSRARKREYVTSLEERLRRCEEADATLNTKIQEAAQKVAADNRVLRRLLRERLGVDEQDIDAYIRQSGESRPTRPMLKTSGRVANPTLCYQDQSNFASVVCLYTAECADCASTCPSSLEPPSDSSLDELHIPSGQLDAQATYANLAVSSHVAVSPLASVSPFTTLSADAPNSNSLYQTTLDFALAASQPFHRSQPPPASQPLLEFEPFPASQLPPAFSSSCPCETDSSFFPVADNMFHSTPCVVAFKLLRVVGSHFTSQHLASKQHYQHGANVFDRVTMDSMLTIDFMLTMDLWNGFRSADGGCVMENDVLVLALRKMQDGMYGLIAISFLFNALPFFLGHDHDLRFASSFSSYSFSSRYFLFTFAKVIVQERRILGGM</sequence>
<dbReference type="PANTHER" id="PTHR42070:SF1">
    <property type="entry name" value="FILAMENT ASSOCIATED PROTEIN, PUTATIVE (AFU_ORTHOLOGUE AFUA_8G06630)-RELATED"/>
    <property type="match status" value="1"/>
</dbReference>
<evidence type="ECO:0000256" key="1">
    <source>
        <dbReference type="SAM" id="Phobius"/>
    </source>
</evidence>
<feature type="transmembrane region" description="Helical" evidence="1">
    <location>
        <begin position="343"/>
        <end position="361"/>
    </location>
</feature>
<dbReference type="AlphaFoldDB" id="A0A0D7A781"/>
<evidence type="ECO:0000313" key="2">
    <source>
        <dbReference type="EMBL" id="KIY46842.1"/>
    </source>
</evidence>
<dbReference type="OrthoDB" id="5374328at2759"/>
<protein>
    <recommendedName>
        <fullName evidence="4">BZIP domain-containing protein</fullName>
    </recommendedName>
</protein>
<name>A0A0D7A781_9AGAR</name>
<evidence type="ECO:0008006" key="4">
    <source>
        <dbReference type="Google" id="ProtNLM"/>
    </source>
</evidence>
<proteinExistence type="predicted"/>
<keyword evidence="1" id="KW-0472">Membrane</keyword>
<keyword evidence="3" id="KW-1185">Reference proteome</keyword>
<reference evidence="2 3" key="1">
    <citation type="journal article" date="2015" name="Fungal Genet. Biol.">
        <title>Evolution of novel wood decay mechanisms in Agaricales revealed by the genome sequences of Fistulina hepatica and Cylindrobasidium torrendii.</title>
        <authorList>
            <person name="Floudas D."/>
            <person name="Held B.W."/>
            <person name="Riley R."/>
            <person name="Nagy L.G."/>
            <person name="Koehler G."/>
            <person name="Ransdell A.S."/>
            <person name="Younus H."/>
            <person name="Chow J."/>
            <person name="Chiniquy J."/>
            <person name="Lipzen A."/>
            <person name="Tritt A."/>
            <person name="Sun H."/>
            <person name="Haridas S."/>
            <person name="LaButti K."/>
            <person name="Ohm R.A."/>
            <person name="Kues U."/>
            <person name="Blanchette R.A."/>
            <person name="Grigoriev I.V."/>
            <person name="Minto R.E."/>
            <person name="Hibbett D.S."/>
        </authorList>
    </citation>
    <scope>NUCLEOTIDE SEQUENCE [LARGE SCALE GENOMIC DNA]</scope>
    <source>
        <strain evidence="2 3">ATCC 64428</strain>
    </source>
</reference>
<dbReference type="Proteomes" id="UP000054144">
    <property type="component" value="Unassembled WGS sequence"/>
</dbReference>